<evidence type="ECO:0000313" key="2">
    <source>
        <dbReference type="Proteomes" id="UP001497644"/>
    </source>
</evidence>
<dbReference type="EMBL" id="OZ034827">
    <property type="protein sequence ID" value="CAL1683510.1"/>
    <property type="molecule type" value="Genomic_DNA"/>
</dbReference>
<dbReference type="AlphaFoldDB" id="A0AAV2NSR4"/>
<proteinExistence type="predicted"/>
<dbReference type="Proteomes" id="UP001497644">
    <property type="component" value="Chromosome 4"/>
</dbReference>
<protein>
    <submittedName>
        <fullName evidence="1">Uncharacterized protein</fullName>
    </submittedName>
</protein>
<accession>A0AAV2NSR4</accession>
<name>A0AAV2NSR4_9HYME</name>
<gene>
    <name evidence="1" type="ORF">LPLAT_LOCUS9217</name>
</gene>
<sequence>MGRYGNDSARWTTHACSRETCGRHVKRTKSDGLSSIDVLITWRDRERLNRRRSIVLSSSVNIMVSLAYRTRILVLGRNYGDDVRRTGTRRIPRKRAYTFGSNVLRKSRASGNSIQSQSIRD</sequence>
<reference evidence="1" key="1">
    <citation type="submission" date="2024-04" db="EMBL/GenBank/DDBJ databases">
        <authorList>
            <consortium name="Molecular Ecology Group"/>
        </authorList>
    </citation>
    <scope>NUCLEOTIDE SEQUENCE</scope>
</reference>
<evidence type="ECO:0000313" key="1">
    <source>
        <dbReference type="EMBL" id="CAL1683510.1"/>
    </source>
</evidence>
<keyword evidence="2" id="KW-1185">Reference proteome</keyword>
<organism evidence="1 2">
    <name type="scientific">Lasius platythorax</name>
    <dbReference type="NCBI Taxonomy" id="488582"/>
    <lineage>
        <taxon>Eukaryota</taxon>
        <taxon>Metazoa</taxon>
        <taxon>Ecdysozoa</taxon>
        <taxon>Arthropoda</taxon>
        <taxon>Hexapoda</taxon>
        <taxon>Insecta</taxon>
        <taxon>Pterygota</taxon>
        <taxon>Neoptera</taxon>
        <taxon>Endopterygota</taxon>
        <taxon>Hymenoptera</taxon>
        <taxon>Apocrita</taxon>
        <taxon>Aculeata</taxon>
        <taxon>Formicoidea</taxon>
        <taxon>Formicidae</taxon>
        <taxon>Formicinae</taxon>
        <taxon>Lasius</taxon>
        <taxon>Lasius</taxon>
    </lineage>
</organism>